<dbReference type="PANTHER" id="PTHR14187">
    <property type="entry name" value="ALPHA KINASE/ELONGATION FACTOR 2 KINASE"/>
    <property type="match status" value="1"/>
</dbReference>
<feature type="compositionally biased region" description="Low complexity" evidence="1">
    <location>
        <begin position="169"/>
        <end position="186"/>
    </location>
</feature>
<feature type="compositionally biased region" description="Low complexity" evidence="1">
    <location>
        <begin position="325"/>
        <end position="335"/>
    </location>
</feature>
<feature type="compositionally biased region" description="Low complexity" evidence="1">
    <location>
        <begin position="367"/>
        <end position="384"/>
    </location>
</feature>
<feature type="compositionally biased region" description="Polar residues" evidence="1">
    <location>
        <begin position="305"/>
        <end position="314"/>
    </location>
</feature>
<gene>
    <name evidence="2" type="ORF">Pcinc_037149</name>
</gene>
<feature type="compositionally biased region" description="Basic and acidic residues" evidence="1">
    <location>
        <begin position="114"/>
        <end position="136"/>
    </location>
</feature>
<keyword evidence="3" id="KW-1185">Reference proteome</keyword>
<comment type="caution">
    <text evidence="2">The sequence shown here is derived from an EMBL/GenBank/DDBJ whole genome shotgun (WGS) entry which is preliminary data.</text>
</comment>
<proteinExistence type="predicted"/>
<feature type="region of interest" description="Disordered" evidence="1">
    <location>
        <begin position="474"/>
        <end position="494"/>
    </location>
</feature>
<evidence type="ECO:0000256" key="1">
    <source>
        <dbReference type="SAM" id="MobiDB-lite"/>
    </source>
</evidence>
<feature type="compositionally biased region" description="Low complexity" evidence="1">
    <location>
        <begin position="101"/>
        <end position="112"/>
    </location>
</feature>
<feature type="region of interest" description="Disordered" evidence="1">
    <location>
        <begin position="1"/>
        <end position="151"/>
    </location>
</feature>
<reference evidence="2" key="1">
    <citation type="submission" date="2023-10" db="EMBL/GenBank/DDBJ databases">
        <title>Genome assemblies of two species of porcelain crab, Petrolisthes cinctipes and Petrolisthes manimaculis (Anomura: Porcellanidae).</title>
        <authorList>
            <person name="Angst P."/>
        </authorList>
    </citation>
    <scope>NUCLEOTIDE SEQUENCE</scope>
    <source>
        <strain evidence="2">PB745_01</strain>
        <tissue evidence="2">Gill</tissue>
    </source>
</reference>
<feature type="region of interest" description="Disordered" evidence="1">
    <location>
        <begin position="263"/>
        <end position="393"/>
    </location>
</feature>
<feature type="compositionally biased region" description="Low complexity" evidence="1">
    <location>
        <begin position="263"/>
        <end position="288"/>
    </location>
</feature>
<dbReference type="PANTHER" id="PTHR14187:SF46">
    <property type="entry name" value="HEAT SHOCK 70 KDA PROTEIN 12A"/>
    <property type="match status" value="1"/>
</dbReference>
<evidence type="ECO:0000313" key="2">
    <source>
        <dbReference type="EMBL" id="KAK3856540.1"/>
    </source>
</evidence>
<accession>A0AAE1BX39</accession>
<sequence length="494" mass="52981">MLDTPLPPPPRPIPPPPRSHLPPIPPPRPPARPPPPEEFRSRSPSPDGTPQRSTNNKLEEELRAAGVYFRRPGSPPRVPIKPYVSPRPLFIPPRTHSPVHQQQQTNNTSPSQRYQDHVHPDRIPRSISPDRSDALRKPSSPSVTHHAPRRDSEAVAAALEVLEASLAGISDSSSSDNSPARSHASSVVERRHSGGTDLTHSTLLPHCSLINVDGTQEGQQLDPHQAAMESLNLIEEVYVQTRSPPQSSVTMNAYYPGQYSTSFRASSSSSRYSPTPSHDSQDSHTSSTIPRVPIMSSEYPPAPSQYASTPTQAHPSSQYPPPTPSQYSTTPSQYPAMPPAPDSDSGHESGATSPCDTLTTQTPPASPHSAHTHAQTTTPTPTQHDPSVTQVGIHSRTSSLLSCRGSGVLEGEVGVSVVGEPADMGMGVGGGVGGVLEPRPPSHFVVVAIDFGTTFSGYAFSFTRDPDSVHMMKKWEGGDPGVQNQRPHHSTPDT</sequence>
<protein>
    <submittedName>
        <fullName evidence="2">Uncharacterized protein</fullName>
    </submittedName>
</protein>
<name>A0AAE1BX39_PETCI</name>
<evidence type="ECO:0000313" key="3">
    <source>
        <dbReference type="Proteomes" id="UP001286313"/>
    </source>
</evidence>
<feature type="compositionally biased region" description="Polar residues" evidence="1">
    <location>
        <begin position="350"/>
        <end position="361"/>
    </location>
</feature>
<feature type="compositionally biased region" description="Pro residues" evidence="1">
    <location>
        <begin position="1"/>
        <end position="34"/>
    </location>
</feature>
<dbReference type="Proteomes" id="UP001286313">
    <property type="component" value="Unassembled WGS sequence"/>
</dbReference>
<dbReference type="AlphaFoldDB" id="A0AAE1BX39"/>
<dbReference type="EMBL" id="JAWQEG010005852">
    <property type="protein sequence ID" value="KAK3856540.1"/>
    <property type="molecule type" value="Genomic_DNA"/>
</dbReference>
<feature type="region of interest" description="Disordered" evidence="1">
    <location>
        <begin position="169"/>
        <end position="201"/>
    </location>
</feature>
<organism evidence="2 3">
    <name type="scientific">Petrolisthes cinctipes</name>
    <name type="common">Flat porcelain crab</name>
    <dbReference type="NCBI Taxonomy" id="88211"/>
    <lineage>
        <taxon>Eukaryota</taxon>
        <taxon>Metazoa</taxon>
        <taxon>Ecdysozoa</taxon>
        <taxon>Arthropoda</taxon>
        <taxon>Crustacea</taxon>
        <taxon>Multicrustacea</taxon>
        <taxon>Malacostraca</taxon>
        <taxon>Eumalacostraca</taxon>
        <taxon>Eucarida</taxon>
        <taxon>Decapoda</taxon>
        <taxon>Pleocyemata</taxon>
        <taxon>Anomura</taxon>
        <taxon>Galatheoidea</taxon>
        <taxon>Porcellanidae</taxon>
        <taxon>Petrolisthes</taxon>
    </lineage>
</organism>